<comment type="caution">
    <text evidence="2">The sequence shown here is derived from an EMBL/GenBank/DDBJ whole genome shotgun (WGS) entry which is preliminary data.</text>
</comment>
<dbReference type="Proteomes" id="UP000005589">
    <property type="component" value="Unassembled WGS sequence"/>
</dbReference>
<organism evidence="2 3">
    <name type="scientific">Streptococcus sanguinis SK355</name>
    <dbReference type="NCBI Taxonomy" id="888816"/>
    <lineage>
        <taxon>Bacteria</taxon>
        <taxon>Bacillati</taxon>
        <taxon>Bacillota</taxon>
        <taxon>Bacilli</taxon>
        <taxon>Lactobacillales</taxon>
        <taxon>Streptococcaceae</taxon>
        <taxon>Streptococcus</taxon>
    </lineage>
</organism>
<proteinExistence type="predicted"/>
<dbReference type="EMBL" id="AFFN01000028">
    <property type="protein sequence ID" value="EGJ37484.1"/>
    <property type="molecule type" value="Genomic_DNA"/>
</dbReference>
<sequence>MVIPLLEAYNGRRGYSPLWVKWGFYAFHPIHISLLWLIRFILLGH</sequence>
<keyword evidence="1" id="KW-1133">Transmembrane helix</keyword>
<protein>
    <recommendedName>
        <fullName evidence="4">TraX family protein</fullName>
    </recommendedName>
</protein>
<keyword evidence="1" id="KW-0812">Transmembrane</keyword>
<evidence type="ECO:0000256" key="1">
    <source>
        <dbReference type="SAM" id="Phobius"/>
    </source>
</evidence>
<feature type="transmembrane region" description="Helical" evidence="1">
    <location>
        <begin position="22"/>
        <end position="42"/>
    </location>
</feature>
<dbReference type="AlphaFoldDB" id="F3USQ5"/>
<reference evidence="2 3" key="1">
    <citation type="submission" date="2011-03" db="EMBL/GenBank/DDBJ databases">
        <authorList>
            <person name="Muzny D."/>
            <person name="Qin X."/>
            <person name="Deng J."/>
            <person name="Jiang H."/>
            <person name="Liu Y."/>
            <person name="Qu J."/>
            <person name="Song X.-Z."/>
            <person name="Zhang L."/>
            <person name="Thornton R."/>
            <person name="Coyle M."/>
            <person name="Francisco L."/>
            <person name="Jackson L."/>
            <person name="Javaid M."/>
            <person name="Korchina V."/>
            <person name="Kovar C."/>
            <person name="Mata R."/>
            <person name="Mathew T."/>
            <person name="Ngo R."/>
            <person name="Nguyen L."/>
            <person name="Nguyen N."/>
            <person name="Okwuonu G."/>
            <person name="Ongeri F."/>
            <person name="Pham C."/>
            <person name="Simmons D."/>
            <person name="Wilczek-Boney K."/>
            <person name="Hale W."/>
            <person name="Jakkamsetti A."/>
            <person name="Pham P."/>
            <person name="Ruth R."/>
            <person name="San Lucas F."/>
            <person name="Warren J."/>
            <person name="Zhang J."/>
            <person name="Zhao Z."/>
            <person name="Zhou C."/>
            <person name="Zhu D."/>
            <person name="Lee S."/>
            <person name="Bess C."/>
            <person name="Blankenburg K."/>
            <person name="Forbes L."/>
            <person name="Fu Q."/>
            <person name="Gubbala S."/>
            <person name="Hirani K."/>
            <person name="Jayaseelan J.C."/>
            <person name="Lara F."/>
            <person name="Munidasa M."/>
            <person name="Palculict T."/>
            <person name="Patil S."/>
            <person name="Pu L.-L."/>
            <person name="Saada N."/>
            <person name="Tang L."/>
            <person name="Weissenberger G."/>
            <person name="Zhu Y."/>
            <person name="Hemphill L."/>
            <person name="Shang Y."/>
            <person name="Youmans B."/>
            <person name="Ayvaz T."/>
            <person name="Ross M."/>
            <person name="Santibanez J."/>
            <person name="Aqrawi P."/>
            <person name="Gross S."/>
            <person name="Joshi V."/>
            <person name="Fowler G."/>
            <person name="Nazareth L."/>
            <person name="Reid J."/>
            <person name="Worley K."/>
            <person name="Petrosino J."/>
            <person name="Highlander S."/>
            <person name="Gibbs R."/>
        </authorList>
    </citation>
    <scope>NUCLEOTIDE SEQUENCE [LARGE SCALE GENOMIC DNA]</scope>
    <source>
        <strain evidence="2 3">SK355</strain>
    </source>
</reference>
<evidence type="ECO:0000313" key="3">
    <source>
        <dbReference type="Proteomes" id="UP000005589"/>
    </source>
</evidence>
<name>F3USQ5_STRSA</name>
<evidence type="ECO:0008006" key="4">
    <source>
        <dbReference type="Google" id="ProtNLM"/>
    </source>
</evidence>
<gene>
    <name evidence="2" type="ORF">HMPREF9389_1863</name>
</gene>
<dbReference type="HOGENOM" id="CLU_3205989_0_0_9"/>
<accession>F3USQ5</accession>
<keyword evidence="1" id="KW-0472">Membrane</keyword>
<evidence type="ECO:0000313" key="2">
    <source>
        <dbReference type="EMBL" id="EGJ37484.1"/>
    </source>
</evidence>